<dbReference type="PANTHER" id="PTHR12332:SF1">
    <property type="entry name" value="KEREN-RELATED"/>
    <property type="match status" value="1"/>
</dbReference>
<dbReference type="InterPro" id="IPR043403">
    <property type="entry name" value="Gurken/Spitz"/>
</dbReference>
<feature type="non-terminal residue" evidence="4">
    <location>
        <position position="1"/>
    </location>
</feature>
<dbReference type="OMA" id="CELINDP"/>
<dbReference type="InterPro" id="IPR000742">
    <property type="entry name" value="EGF"/>
</dbReference>
<evidence type="ECO:0000256" key="2">
    <source>
        <dbReference type="SAM" id="Phobius"/>
    </source>
</evidence>
<dbReference type="PROSITE" id="PS01186">
    <property type="entry name" value="EGF_2"/>
    <property type="match status" value="1"/>
</dbReference>
<feature type="disulfide bond" evidence="1">
    <location>
        <begin position="147"/>
        <end position="156"/>
    </location>
</feature>
<dbReference type="Gene3D" id="2.10.25.10">
    <property type="entry name" value="Laminin"/>
    <property type="match status" value="1"/>
</dbReference>
<proteinExistence type="predicted"/>
<evidence type="ECO:0000256" key="1">
    <source>
        <dbReference type="PROSITE-ProRule" id="PRU00076"/>
    </source>
</evidence>
<comment type="caution">
    <text evidence="1">Lacks conserved residue(s) required for the propagation of feature annotation.</text>
</comment>
<evidence type="ECO:0000259" key="3">
    <source>
        <dbReference type="PROSITE" id="PS50026"/>
    </source>
</evidence>
<feature type="transmembrane region" description="Helical" evidence="2">
    <location>
        <begin position="175"/>
        <end position="199"/>
    </location>
</feature>
<dbReference type="GO" id="GO:0007173">
    <property type="term" value="P:epidermal growth factor receptor signaling pathway"/>
    <property type="evidence" value="ECO:0007669"/>
    <property type="project" value="InterPro"/>
</dbReference>
<dbReference type="PANTHER" id="PTHR12332">
    <property type="entry name" value="KEREN-RELATED"/>
    <property type="match status" value="1"/>
</dbReference>
<dbReference type="PROSITE" id="PS00022">
    <property type="entry name" value="EGF_1"/>
    <property type="match status" value="1"/>
</dbReference>
<accession>A0A3P6U985</accession>
<dbReference type="GO" id="GO:0048018">
    <property type="term" value="F:receptor ligand activity"/>
    <property type="evidence" value="ECO:0007669"/>
    <property type="project" value="InterPro"/>
</dbReference>
<dbReference type="GO" id="GO:0005154">
    <property type="term" value="F:epidermal growth factor receptor binding"/>
    <property type="evidence" value="ECO:0007669"/>
    <property type="project" value="InterPro"/>
</dbReference>
<dbReference type="EMBL" id="UYRX01001076">
    <property type="protein sequence ID" value="VDK88050.1"/>
    <property type="molecule type" value="Genomic_DNA"/>
</dbReference>
<evidence type="ECO:0000313" key="4">
    <source>
        <dbReference type="EMBL" id="VDK88050.1"/>
    </source>
</evidence>
<dbReference type="CDD" id="cd00054">
    <property type="entry name" value="EGF_CA"/>
    <property type="match status" value="1"/>
</dbReference>
<dbReference type="PROSITE" id="PS50026">
    <property type="entry name" value="EGF_3"/>
    <property type="match status" value="1"/>
</dbReference>
<dbReference type="Proteomes" id="UP000277928">
    <property type="component" value="Unassembled WGS sequence"/>
</dbReference>
<dbReference type="SUPFAM" id="SSF57196">
    <property type="entry name" value="EGF/Laminin"/>
    <property type="match status" value="1"/>
</dbReference>
<keyword evidence="1" id="KW-1015">Disulfide bond</keyword>
<keyword evidence="2" id="KW-1133">Transmembrane helix</keyword>
<keyword evidence="2" id="KW-0472">Membrane</keyword>
<evidence type="ECO:0000313" key="5">
    <source>
        <dbReference type="Proteomes" id="UP000277928"/>
    </source>
</evidence>
<keyword evidence="2" id="KW-0812">Transmembrane</keyword>
<feature type="domain" description="EGF-like" evidence="3">
    <location>
        <begin position="113"/>
        <end position="157"/>
    </location>
</feature>
<gene>
    <name evidence="4" type="ORF">NLS_LOCUS8467</name>
</gene>
<keyword evidence="1" id="KW-0245">EGF-like domain</keyword>
<dbReference type="OrthoDB" id="283575at2759"/>
<protein>
    <recommendedName>
        <fullName evidence="3">EGF-like domain-containing protein</fullName>
    </recommendedName>
</protein>
<dbReference type="STRING" id="42156.A0A3P6U985"/>
<sequence>AKNRSENRSNASNFITDAVKLQESEVSDTCSLSDKIVKLSEQQDCTCTRHNKPKAHSANRPIICVTAVAPRVRQTVLFTLFQLIGLSALVNGCSTRSRYEQKKLKPNRYTVAELSNCTEAYLGYCRNGGTCKMTVDISQRDVPVCCCPPGFRGRQCELINDPNIYFSRQQGQMEMAAMSGVMVAIIFAILFLLFVLYFYRRYMKYGMKGSNSSSTFDTVELSPPINEEKQDSDAVIDKLERNETVKARAERQSSERMDDQSSNIFEMFTLAAHKDPEYAEHRNLFSMITKNRNVPRRARNSNSDDDILSQNLTFKNGSELKT</sequence>
<keyword evidence="5" id="KW-1185">Reference proteome</keyword>
<dbReference type="AlphaFoldDB" id="A0A3P6U985"/>
<reference evidence="4 5" key="1">
    <citation type="submission" date="2018-08" db="EMBL/GenBank/DDBJ databases">
        <authorList>
            <person name="Laetsch R D."/>
            <person name="Stevens L."/>
            <person name="Kumar S."/>
            <person name="Blaxter L. M."/>
        </authorList>
    </citation>
    <scope>NUCLEOTIDE SEQUENCE [LARGE SCALE GENOMIC DNA]</scope>
</reference>
<name>A0A3P6U985_LITSI</name>
<organism evidence="4 5">
    <name type="scientific">Litomosoides sigmodontis</name>
    <name type="common">Filarial nematode worm</name>
    <dbReference type="NCBI Taxonomy" id="42156"/>
    <lineage>
        <taxon>Eukaryota</taxon>
        <taxon>Metazoa</taxon>
        <taxon>Ecdysozoa</taxon>
        <taxon>Nematoda</taxon>
        <taxon>Chromadorea</taxon>
        <taxon>Rhabditida</taxon>
        <taxon>Spirurina</taxon>
        <taxon>Spiruromorpha</taxon>
        <taxon>Filarioidea</taxon>
        <taxon>Onchocercidae</taxon>
        <taxon>Litomosoides</taxon>
    </lineage>
</organism>